<dbReference type="PANTHER" id="PTHR35357">
    <property type="entry name" value="OS02G0537100 PROTEIN"/>
    <property type="match status" value="1"/>
</dbReference>
<comment type="caution">
    <text evidence="6">The sequence shown here is derived from an EMBL/GenBank/DDBJ whole genome shotgun (WGS) entry which is preliminary data.</text>
</comment>
<evidence type="ECO:0000256" key="3">
    <source>
        <dbReference type="ARBA" id="ARBA00038471"/>
    </source>
</evidence>
<dbReference type="Proteomes" id="UP000287651">
    <property type="component" value="Unassembled WGS sequence"/>
</dbReference>
<comment type="similarity">
    <text evidence="3">Belongs to the PMEI family.</text>
</comment>
<evidence type="ECO:0000313" key="7">
    <source>
        <dbReference type="Proteomes" id="UP000287651"/>
    </source>
</evidence>
<organism evidence="6 7">
    <name type="scientific">Ensete ventricosum</name>
    <name type="common">Abyssinian banana</name>
    <name type="synonym">Musa ensete</name>
    <dbReference type="NCBI Taxonomy" id="4639"/>
    <lineage>
        <taxon>Eukaryota</taxon>
        <taxon>Viridiplantae</taxon>
        <taxon>Streptophyta</taxon>
        <taxon>Embryophyta</taxon>
        <taxon>Tracheophyta</taxon>
        <taxon>Spermatophyta</taxon>
        <taxon>Magnoliopsida</taxon>
        <taxon>Liliopsida</taxon>
        <taxon>Zingiberales</taxon>
        <taxon>Musaceae</taxon>
        <taxon>Ensete</taxon>
    </lineage>
</organism>
<feature type="signal peptide" evidence="4">
    <location>
        <begin position="1"/>
        <end position="24"/>
    </location>
</feature>
<name>A0A426X722_ENSVE</name>
<dbReference type="GO" id="GO:0004857">
    <property type="term" value="F:enzyme inhibitor activity"/>
    <property type="evidence" value="ECO:0007669"/>
    <property type="project" value="InterPro"/>
</dbReference>
<protein>
    <recommendedName>
        <fullName evidence="5">Pectinesterase inhibitor domain-containing protein</fullName>
    </recommendedName>
</protein>
<accession>A0A426X722</accession>
<feature type="chain" id="PRO_5019425803" description="Pectinesterase inhibitor domain-containing protein" evidence="4">
    <location>
        <begin position="25"/>
        <end position="167"/>
    </location>
</feature>
<dbReference type="InterPro" id="IPR034088">
    <property type="entry name" value="Pla_a_1-like"/>
</dbReference>
<evidence type="ECO:0000256" key="1">
    <source>
        <dbReference type="ARBA" id="ARBA00022729"/>
    </source>
</evidence>
<evidence type="ECO:0000256" key="4">
    <source>
        <dbReference type="SAM" id="SignalP"/>
    </source>
</evidence>
<evidence type="ECO:0000259" key="5">
    <source>
        <dbReference type="SMART" id="SM00856"/>
    </source>
</evidence>
<sequence>MRPNDAFCGLLLILFLALSSLSSATETMEKACNLTIDYHFCMKSLQADPRSRSADLRGLGAIAIDLSIAHANATTSKLETLHANASNPYTKNKLEACLILYRNALPPLQLAAEFLASKHFGVAKAMMEAPVFAPGSCEGLLGRVLATDNDSVFNLMLMARRFAEALE</sequence>
<reference evidence="6 7" key="1">
    <citation type="journal article" date="2014" name="Agronomy (Basel)">
        <title>A Draft Genome Sequence for Ensete ventricosum, the Drought-Tolerant Tree Against Hunger.</title>
        <authorList>
            <person name="Harrison J."/>
            <person name="Moore K.A."/>
            <person name="Paszkiewicz K."/>
            <person name="Jones T."/>
            <person name="Grant M."/>
            <person name="Ambacheew D."/>
            <person name="Muzemil S."/>
            <person name="Studholme D.J."/>
        </authorList>
    </citation>
    <scope>NUCLEOTIDE SEQUENCE [LARGE SCALE GENOMIC DNA]</scope>
</reference>
<dbReference type="AlphaFoldDB" id="A0A426X722"/>
<gene>
    <name evidence="6" type="ORF">B296_00053389</name>
</gene>
<dbReference type="NCBIfam" id="TIGR01614">
    <property type="entry name" value="PME_inhib"/>
    <property type="match status" value="1"/>
</dbReference>
<proteinExistence type="inferred from homology"/>
<dbReference type="CDD" id="cd15795">
    <property type="entry name" value="PMEI-Pla_a_1_like"/>
    <property type="match status" value="1"/>
</dbReference>
<evidence type="ECO:0000256" key="2">
    <source>
        <dbReference type="ARBA" id="ARBA00023157"/>
    </source>
</evidence>
<dbReference type="SMART" id="SM00856">
    <property type="entry name" value="PMEI"/>
    <property type="match status" value="1"/>
</dbReference>
<evidence type="ECO:0000313" key="6">
    <source>
        <dbReference type="EMBL" id="RRT35281.1"/>
    </source>
</evidence>
<keyword evidence="1 4" id="KW-0732">Signal</keyword>
<dbReference type="Pfam" id="PF04043">
    <property type="entry name" value="PMEI"/>
    <property type="match status" value="1"/>
</dbReference>
<keyword evidence="2" id="KW-1015">Disulfide bond</keyword>
<feature type="domain" description="Pectinesterase inhibitor" evidence="5">
    <location>
        <begin position="23"/>
        <end position="162"/>
    </location>
</feature>
<dbReference type="Gene3D" id="1.20.140.40">
    <property type="entry name" value="Invertase/pectin methylesterase inhibitor family protein"/>
    <property type="match status" value="1"/>
</dbReference>
<dbReference type="InterPro" id="IPR035513">
    <property type="entry name" value="Invertase/methylesterase_inhib"/>
</dbReference>
<dbReference type="PANTHER" id="PTHR35357:SF8">
    <property type="entry name" value="OS01G0111000 PROTEIN"/>
    <property type="match status" value="1"/>
</dbReference>
<dbReference type="InterPro" id="IPR006501">
    <property type="entry name" value="Pectinesterase_inhib_dom"/>
</dbReference>
<dbReference type="EMBL" id="AMZH03025263">
    <property type="protein sequence ID" value="RRT35281.1"/>
    <property type="molecule type" value="Genomic_DNA"/>
</dbReference>
<dbReference type="SUPFAM" id="SSF101148">
    <property type="entry name" value="Plant invertase/pectin methylesterase inhibitor"/>
    <property type="match status" value="1"/>
</dbReference>